<dbReference type="Pfam" id="PF06314">
    <property type="entry name" value="ADC"/>
    <property type="match status" value="1"/>
</dbReference>
<evidence type="ECO:0000313" key="1">
    <source>
        <dbReference type="EMBL" id="UGS34381.1"/>
    </source>
</evidence>
<dbReference type="InterPro" id="IPR023375">
    <property type="entry name" value="ADC_dom_sf"/>
</dbReference>
<dbReference type="KEGG" id="sbae:DSM104329_00759"/>
<dbReference type="InterPro" id="IPR020559">
    <property type="entry name" value="PRibGlycinamide_synth_CS"/>
</dbReference>
<accession>A0A9E7BYA7</accession>
<dbReference type="Proteomes" id="UP001162834">
    <property type="component" value="Chromosome"/>
</dbReference>
<proteinExistence type="predicted"/>
<dbReference type="PROSITE" id="PS00184">
    <property type="entry name" value="GARS"/>
    <property type="match status" value="1"/>
</dbReference>
<organism evidence="1 2">
    <name type="scientific">Capillimicrobium parvum</name>
    <dbReference type="NCBI Taxonomy" id="2884022"/>
    <lineage>
        <taxon>Bacteria</taxon>
        <taxon>Bacillati</taxon>
        <taxon>Actinomycetota</taxon>
        <taxon>Thermoleophilia</taxon>
        <taxon>Solirubrobacterales</taxon>
        <taxon>Capillimicrobiaceae</taxon>
        <taxon>Capillimicrobium</taxon>
    </lineage>
</organism>
<dbReference type="EMBL" id="CP087164">
    <property type="protein sequence ID" value="UGS34381.1"/>
    <property type="molecule type" value="Genomic_DNA"/>
</dbReference>
<dbReference type="AlphaFoldDB" id="A0A9E7BYA7"/>
<dbReference type="GO" id="GO:0047602">
    <property type="term" value="F:acetoacetate decarboxylase activity"/>
    <property type="evidence" value="ECO:0007669"/>
    <property type="project" value="UniProtKB-EC"/>
</dbReference>
<dbReference type="RefSeq" id="WP_259314059.1">
    <property type="nucleotide sequence ID" value="NZ_CP087164.1"/>
</dbReference>
<sequence length="264" mass="28795">MTTRARQFFALPTWAPLYQGGPWTFAGTACVAALLRLPEGTARRLVPEPLEPLDDLLSVTWMHAADVNGYKDMRLVDMNLPVEFDGTLGRHSTLEYIDSVWGMSIGREIWSYPKKTGAIVWRESDEGIHLECRPTDKLSADAPAGSSLLEMDFRFGDPEAEAGADWPQQFGIPDDAPYLQVRQVPAQDGKSARAEVIRVGITFGQFHESRAGTAATLRVHDGPEDPLASALGAVEVLGARLDRLDFDFAPDGDAGTVIGSVDIQ</sequence>
<reference evidence="1" key="1">
    <citation type="journal article" date="2022" name="Int. J. Syst. Evol. Microbiol.">
        <title>Pseudomonas aegrilactucae sp. nov. and Pseudomonas morbosilactucae sp. nov., pathogens causing bacterial rot of lettuce in Japan.</title>
        <authorList>
            <person name="Sawada H."/>
            <person name="Fujikawa T."/>
            <person name="Satou M."/>
        </authorList>
    </citation>
    <scope>NUCLEOTIDE SEQUENCE</scope>
    <source>
        <strain evidence="1">0166_1</strain>
    </source>
</reference>
<name>A0A9E7BYA7_9ACTN</name>
<evidence type="ECO:0000313" key="2">
    <source>
        <dbReference type="Proteomes" id="UP001162834"/>
    </source>
</evidence>
<dbReference type="InterPro" id="IPR010451">
    <property type="entry name" value="Acetoacetate_decarboxylase"/>
</dbReference>
<dbReference type="Gene3D" id="2.40.400.10">
    <property type="entry name" value="Acetoacetate decarboxylase-like"/>
    <property type="match status" value="1"/>
</dbReference>
<protein>
    <submittedName>
        <fullName evidence="1">Acetoacetate decarboxylase</fullName>
        <ecNumber evidence="1">4.1.1.4</ecNumber>
    </submittedName>
</protein>
<dbReference type="PROSITE" id="PS51257">
    <property type="entry name" value="PROKAR_LIPOPROTEIN"/>
    <property type="match status" value="1"/>
</dbReference>
<keyword evidence="1" id="KW-0456">Lyase</keyword>
<gene>
    <name evidence="1" type="primary">adc_1</name>
    <name evidence="1" type="ORF">DSM104329_00759</name>
</gene>
<keyword evidence="2" id="KW-1185">Reference proteome</keyword>
<dbReference type="GO" id="GO:0009113">
    <property type="term" value="P:purine nucleobase biosynthetic process"/>
    <property type="evidence" value="ECO:0007669"/>
    <property type="project" value="InterPro"/>
</dbReference>
<dbReference type="EC" id="4.1.1.4" evidence="1"/>
<dbReference type="GO" id="GO:0004637">
    <property type="term" value="F:phosphoribosylamine-glycine ligase activity"/>
    <property type="evidence" value="ECO:0007669"/>
    <property type="project" value="InterPro"/>
</dbReference>
<dbReference type="SUPFAM" id="SSF160104">
    <property type="entry name" value="Acetoacetate decarboxylase-like"/>
    <property type="match status" value="1"/>
</dbReference>